<evidence type="ECO:0000313" key="3">
    <source>
        <dbReference type="EMBL" id="CAL5017247.1"/>
    </source>
</evidence>
<proteinExistence type="predicted"/>
<organism evidence="3 4">
    <name type="scientific">Urochloa decumbens</name>
    <dbReference type="NCBI Taxonomy" id="240449"/>
    <lineage>
        <taxon>Eukaryota</taxon>
        <taxon>Viridiplantae</taxon>
        <taxon>Streptophyta</taxon>
        <taxon>Embryophyta</taxon>
        <taxon>Tracheophyta</taxon>
        <taxon>Spermatophyta</taxon>
        <taxon>Magnoliopsida</taxon>
        <taxon>Liliopsida</taxon>
        <taxon>Poales</taxon>
        <taxon>Poaceae</taxon>
        <taxon>PACMAD clade</taxon>
        <taxon>Panicoideae</taxon>
        <taxon>Panicodae</taxon>
        <taxon>Paniceae</taxon>
        <taxon>Melinidinae</taxon>
        <taxon>Urochloa</taxon>
    </lineage>
</organism>
<protein>
    <recommendedName>
        <fullName evidence="2">Ubiquitin carboxyl-terminal hydrolase 7 ICP0-binding domain-containing protein</fullName>
    </recommendedName>
</protein>
<feature type="domain" description="Ubiquitin carboxyl-terminal hydrolase 7 ICP0-binding" evidence="2">
    <location>
        <begin position="80"/>
        <end position="287"/>
    </location>
</feature>
<dbReference type="InterPro" id="IPR024729">
    <property type="entry name" value="USP7_ICP0-binding_dom"/>
</dbReference>
<sequence>MNKMMTDIQNGNSGKEFKEREACIKVKITHDSYLAEKIGSTICFDLLDLSETTYNRERNDKFTDIQNLIEHDLKIPVGLQRFWVFFPRKNNTYRPSKLLSQDKLELTLAELDQYVKGDGTVDLYLETEYGLQYLLSCWFLPSLFLLLIEPRFSPRFMIPFFIQSLQPVQPLAKSDEDVMLFFKFYDAKRCTFKYIGRLTVKLSNKPVDILSRLREMAQVQEEDSLALFEEVCYHPKLICQAIDTNTTFANCKLRDGDILWLEKCELAVKDSRLMRNVPEFLEYMLRKSMSAELYTDIICKYKFFKSSKVVPMESNATLASLRHELDISTDDHEWTVERLMGSSSYEPVLFEASTTQLNENRHQAVFSRGYAQFEEKMFNKSISDSEISPRTVSSSPRWLYVLTFHTRIHATCAIHGTRMHSYCCECMVTACDSCLHHDHVGHDKLRIYKVNGRFAVEVAAFRRRFKKTDPLSENNVLIVEHNGKEMMYLHPSESTAPSKEHVHWHSYCQYCSRKITQRSPFCSLLCKASGVFRANVWKRRTVATCLFLDP</sequence>
<dbReference type="GO" id="GO:0140096">
    <property type="term" value="F:catalytic activity, acting on a protein"/>
    <property type="evidence" value="ECO:0007669"/>
    <property type="project" value="UniProtKB-ARBA"/>
</dbReference>
<evidence type="ECO:0000259" key="2">
    <source>
        <dbReference type="Pfam" id="PF12436"/>
    </source>
</evidence>
<accession>A0ABC9CDY8</accession>
<name>A0ABC9CDY8_9POAL</name>
<dbReference type="AlphaFoldDB" id="A0ABC9CDY8"/>
<reference evidence="3 4" key="2">
    <citation type="submission" date="2024-10" db="EMBL/GenBank/DDBJ databases">
        <authorList>
            <person name="Ryan C."/>
        </authorList>
    </citation>
    <scope>NUCLEOTIDE SEQUENCE [LARGE SCALE GENOMIC DNA]</scope>
</reference>
<dbReference type="EMBL" id="OZ075139">
    <property type="protein sequence ID" value="CAL5017247.1"/>
    <property type="molecule type" value="Genomic_DNA"/>
</dbReference>
<reference evidence="4" key="1">
    <citation type="submission" date="2024-06" db="EMBL/GenBank/DDBJ databases">
        <authorList>
            <person name="Ryan C."/>
        </authorList>
    </citation>
    <scope>NUCLEOTIDE SEQUENCE [LARGE SCALE GENOMIC DNA]</scope>
</reference>
<dbReference type="Proteomes" id="UP001497457">
    <property type="component" value="Chromosome 29rd"/>
</dbReference>
<dbReference type="PANTHER" id="PTHR31065:SF1">
    <property type="entry name" value="OS09G0116050 PROTEIN"/>
    <property type="match status" value="1"/>
</dbReference>
<dbReference type="SUPFAM" id="SSF57845">
    <property type="entry name" value="B-box zinc-binding domain"/>
    <property type="match status" value="1"/>
</dbReference>
<dbReference type="Gene3D" id="3.10.20.90">
    <property type="entry name" value="Phosphatidylinositol 3-kinase Catalytic Subunit, Chain A, domain 1"/>
    <property type="match status" value="1"/>
</dbReference>
<gene>
    <name evidence="3" type="ORF">URODEC1_LOCUS73691</name>
</gene>
<dbReference type="PANTHER" id="PTHR31065">
    <property type="entry name" value="PLATZ TRANSCRIPTION FACTOR FAMILY PROTEIN"/>
    <property type="match status" value="1"/>
</dbReference>
<evidence type="ECO:0000313" key="4">
    <source>
        <dbReference type="Proteomes" id="UP001497457"/>
    </source>
</evidence>
<dbReference type="Pfam" id="PF12436">
    <property type="entry name" value="USP7_ICP0_bdg"/>
    <property type="match status" value="1"/>
</dbReference>
<keyword evidence="1" id="KW-0833">Ubl conjugation pathway</keyword>
<keyword evidence="4" id="KW-1185">Reference proteome</keyword>
<evidence type="ECO:0000256" key="1">
    <source>
        <dbReference type="ARBA" id="ARBA00022786"/>
    </source>
</evidence>